<keyword evidence="1" id="KW-1133">Transmembrane helix</keyword>
<proteinExistence type="predicted"/>
<dbReference type="AlphaFoldDB" id="A0A0E0GXG7"/>
<dbReference type="EnsemblPlants" id="ONIVA04G01490.1">
    <property type="protein sequence ID" value="ONIVA04G01490.1"/>
    <property type="gene ID" value="ONIVA04G01490"/>
</dbReference>
<dbReference type="Proteomes" id="UP000006591">
    <property type="component" value="Chromosome 4"/>
</dbReference>
<reference evidence="2" key="2">
    <citation type="submission" date="2018-04" db="EMBL/GenBank/DDBJ databases">
        <title>OnivRS2 (Oryza nivara Reference Sequence Version 2).</title>
        <authorList>
            <person name="Zhang J."/>
            <person name="Kudrna D."/>
            <person name="Lee S."/>
            <person name="Talag J."/>
            <person name="Rajasekar S."/>
            <person name="Welchert J."/>
            <person name="Hsing Y.-I."/>
            <person name="Wing R.A."/>
        </authorList>
    </citation>
    <scope>NUCLEOTIDE SEQUENCE [LARGE SCALE GENOMIC DNA]</scope>
    <source>
        <strain evidence="2">SL10</strain>
    </source>
</reference>
<keyword evidence="1" id="KW-0812">Transmembrane</keyword>
<dbReference type="Gramene" id="ONIVA04G01490.1">
    <property type="protein sequence ID" value="ONIVA04G01490.1"/>
    <property type="gene ID" value="ONIVA04G01490"/>
</dbReference>
<name>A0A0E0GXG7_ORYNI</name>
<feature type="transmembrane region" description="Helical" evidence="1">
    <location>
        <begin position="12"/>
        <end position="33"/>
    </location>
</feature>
<protein>
    <submittedName>
        <fullName evidence="2">Uncharacterized protein</fullName>
    </submittedName>
</protein>
<dbReference type="HOGENOM" id="CLU_2444633_0_0_1"/>
<reference evidence="2" key="1">
    <citation type="submission" date="2015-04" db="UniProtKB">
        <authorList>
            <consortium name="EnsemblPlants"/>
        </authorList>
    </citation>
    <scope>IDENTIFICATION</scope>
    <source>
        <strain evidence="2">SL10</strain>
    </source>
</reference>
<evidence type="ECO:0000313" key="2">
    <source>
        <dbReference type="EnsemblPlants" id="ONIVA04G01490.1"/>
    </source>
</evidence>
<keyword evidence="3" id="KW-1185">Reference proteome</keyword>
<organism evidence="2">
    <name type="scientific">Oryza nivara</name>
    <name type="common">Indian wild rice</name>
    <name type="synonym">Oryza sativa f. spontanea</name>
    <dbReference type="NCBI Taxonomy" id="4536"/>
    <lineage>
        <taxon>Eukaryota</taxon>
        <taxon>Viridiplantae</taxon>
        <taxon>Streptophyta</taxon>
        <taxon>Embryophyta</taxon>
        <taxon>Tracheophyta</taxon>
        <taxon>Spermatophyta</taxon>
        <taxon>Magnoliopsida</taxon>
        <taxon>Liliopsida</taxon>
        <taxon>Poales</taxon>
        <taxon>Poaceae</taxon>
        <taxon>BOP clade</taxon>
        <taxon>Oryzoideae</taxon>
        <taxon>Oryzeae</taxon>
        <taxon>Oryzinae</taxon>
        <taxon>Oryza</taxon>
    </lineage>
</organism>
<sequence>MTHGSILPKSAPFPIDTIIVFLCSFSLCCFVFFRVCRQSIPDAGDGGGNGGFSAGCPGAGTGYHYPPATGDGPVAIPPVTTQLNSVPSFG</sequence>
<keyword evidence="1" id="KW-0472">Membrane</keyword>
<accession>A0A0E0GXG7</accession>
<evidence type="ECO:0000256" key="1">
    <source>
        <dbReference type="SAM" id="Phobius"/>
    </source>
</evidence>
<evidence type="ECO:0000313" key="3">
    <source>
        <dbReference type="Proteomes" id="UP000006591"/>
    </source>
</evidence>